<evidence type="ECO:0000313" key="1">
    <source>
        <dbReference type="EMBL" id="GIX78441.1"/>
    </source>
</evidence>
<name>A0AAV4N2Y1_CAEEX</name>
<proteinExistence type="predicted"/>
<dbReference type="AlphaFoldDB" id="A0AAV4N2Y1"/>
<accession>A0AAV4N2Y1</accession>
<dbReference type="EMBL" id="BPLR01002835">
    <property type="protein sequence ID" value="GIX78441.1"/>
    <property type="molecule type" value="Genomic_DNA"/>
</dbReference>
<comment type="caution">
    <text evidence="1">The sequence shown here is derived from an EMBL/GenBank/DDBJ whole genome shotgun (WGS) entry which is preliminary data.</text>
</comment>
<gene>
    <name evidence="1" type="ORF">CEXT_439211</name>
</gene>
<protein>
    <submittedName>
        <fullName evidence="1">Uncharacterized protein</fullName>
    </submittedName>
</protein>
<sequence>MSTKPISFGDHKWRSVPDAINRLSKPFDSLYKTRKACGGGGCGGNFVKLSFPFRAPTKKSNTRAHKLEEHTEAEGMRLTNIHCSRLYEGDKSTVERGVGYKV</sequence>
<dbReference type="Proteomes" id="UP001054945">
    <property type="component" value="Unassembled WGS sequence"/>
</dbReference>
<reference evidence="1 2" key="1">
    <citation type="submission" date="2021-06" db="EMBL/GenBank/DDBJ databases">
        <title>Caerostris extrusa draft genome.</title>
        <authorList>
            <person name="Kono N."/>
            <person name="Arakawa K."/>
        </authorList>
    </citation>
    <scope>NUCLEOTIDE SEQUENCE [LARGE SCALE GENOMIC DNA]</scope>
</reference>
<organism evidence="1 2">
    <name type="scientific">Caerostris extrusa</name>
    <name type="common">Bark spider</name>
    <name type="synonym">Caerostris bankana</name>
    <dbReference type="NCBI Taxonomy" id="172846"/>
    <lineage>
        <taxon>Eukaryota</taxon>
        <taxon>Metazoa</taxon>
        <taxon>Ecdysozoa</taxon>
        <taxon>Arthropoda</taxon>
        <taxon>Chelicerata</taxon>
        <taxon>Arachnida</taxon>
        <taxon>Araneae</taxon>
        <taxon>Araneomorphae</taxon>
        <taxon>Entelegynae</taxon>
        <taxon>Araneoidea</taxon>
        <taxon>Araneidae</taxon>
        <taxon>Caerostris</taxon>
    </lineage>
</organism>
<keyword evidence="2" id="KW-1185">Reference proteome</keyword>
<evidence type="ECO:0000313" key="2">
    <source>
        <dbReference type="Proteomes" id="UP001054945"/>
    </source>
</evidence>